<feature type="chain" id="PRO_5039223955" description="Lipoprotein" evidence="1">
    <location>
        <begin position="23"/>
        <end position="161"/>
    </location>
</feature>
<dbReference type="EMBL" id="FQVW01000021">
    <property type="protein sequence ID" value="SHG22563.1"/>
    <property type="molecule type" value="Genomic_DNA"/>
</dbReference>
<dbReference type="AlphaFoldDB" id="A0A1M5I3U9"/>
<name>A0A1M5I3U9_9BACI</name>
<feature type="signal peptide" evidence="1">
    <location>
        <begin position="1"/>
        <end position="22"/>
    </location>
</feature>
<dbReference type="PROSITE" id="PS51257">
    <property type="entry name" value="PROKAR_LIPOPROTEIN"/>
    <property type="match status" value="1"/>
</dbReference>
<evidence type="ECO:0000256" key="1">
    <source>
        <dbReference type="SAM" id="SignalP"/>
    </source>
</evidence>
<organism evidence="2 3">
    <name type="scientific">Ornithinibacillus halophilus</name>
    <dbReference type="NCBI Taxonomy" id="930117"/>
    <lineage>
        <taxon>Bacteria</taxon>
        <taxon>Bacillati</taxon>
        <taxon>Bacillota</taxon>
        <taxon>Bacilli</taxon>
        <taxon>Bacillales</taxon>
        <taxon>Bacillaceae</taxon>
        <taxon>Ornithinibacillus</taxon>
    </lineage>
</organism>
<keyword evidence="1" id="KW-0732">Signal</keyword>
<sequence>MKRIIFALLIINCIILLSACQATIDEITITDDLKLTIDDYLSKEIITPGFDGELFVAYDILDHHTDEVYVWAYISEYYLNGKQLEQGTAVSLPVVLIFGLDERENLIIKKHQIPRDGSFYTDDIKKLFSKKAQRKIFDISNVRLQQFTGEVEEKAKEKLRD</sequence>
<dbReference type="Proteomes" id="UP000183988">
    <property type="component" value="Unassembled WGS sequence"/>
</dbReference>
<reference evidence="2 3" key="1">
    <citation type="submission" date="2016-11" db="EMBL/GenBank/DDBJ databases">
        <authorList>
            <person name="Jaros S."/>
            <person name="Januszkiewicz K."/>
            <person name="Wedrychowicz H."/>
        </authorList>
    </citation>
    <scope>NUCLEOTIDE SEQUENCE [LARGE SCALE GENOMIC DNA]</scope>
    <source>
        <strain evidence="2 3">IBRC-M 10683</strain>
    </source>
</reference>
<accession>A0A1M5I3U9</accession>
<gene>
    <name evidence="2" type="ORF">SAMN05216225_102123</name>
</gene>
<proteinExistence type="predicted"/>
<evidence type="ECO:0000313" key="3">
    <source>
        <dbReference type="Proteomes" id="UP000183988"/>
    </source>
</evidence>
<dbReference type="RefSeq" id="WP_072890472.1">
    <property type="nucleotide sequence ID" value="NZ_FQVW01000021.1"/>
</dbReference>
<evidence type="ECO:0000313" key="2">
    <source>
        <dbReference type="EMBL" id="SHG22563.1"/>
    </source>
</evidence>
<dbReference type="OrthoDB" id="1955129at2"/>
<evidence type="ECO:0008006" key="4">
    <source>
        <dbReference type="Google" id="ProtNLM"/>
    </source>
</evidence>
<keyword evidence="3" id="KW-1185">Reference proteome</keyword>
<protein>
    <recommendedName>
        <fullName evidence="4">Lipoprotein</fullName>
    </recommendedName>
</protein>